<evidence type="ECO:0000313" key="4">
    <source>
        <dbReference type="Proteomes" id="UP000325313"/>
    </source>
</evidence>
<evidence type="ECO:0000313" key="3">
    <source>
        <dbReference type="Proteomes" id="UP000324748"/>
    </source>
</evidence>
<protein>
    <submittedName>
        <fullName evidence="1">Uncharacterized protein</fullName>
    </submittedName>
</protein>
<dbReference type="EMBL" id="VDEP01000404">
    <property type="protein sequence ID" value="KAA1090205.1"/>
    <property type="molecule type" value="Genomic_DNA"/>
</dbReference>
<gene>
    <name evidence="1" type="ORF">PGT21_002976</name>
    <name evidence="2" type="ORF">PGTUg99_037167</name>
</gene>
<dbReference type="OrthoDB" id="10393501at2759"/>
<name>A0A5B0M1K8_PUCGR</name>
<keyword evidence="3" id="KW-1185">Reference proteome</keyword>
<evidence type="ECO:0000313" key="2">
    <source>
        <dbReference type="EMBL" id="KAA1090205.1"/>
    </source>
</evidence>
<dbReference type="Proteomes" id="UP000325313">
    <property type="component" value="Unassembled WGS sequence"/>
</dbReference>
<dbReference type="Proteomes" id="UP000324748">
    <property type="component" value="Unassembled WGS sequence"/>
</dbReference>
<dbReference type="EMBL" id="VSWC01000171">
    <property type="protein sequence ID" value="KAA1070196.1"/>
    <property type="molecule type" value="Genomic_DNA"/>
</dbReference>
<dbReference type="AlphaFoldDB" id="A0A5B0M1K8"/>
<comment type="caution">
    <text evidence="1">The sequence shown here is derived from an EMBL/GenBank/DDBJ whole genome shotgun (WGS) entry which is preliminary data.</text>
</comment>
<evidence type="ECO:0000313" key="1">
    <source>
        <dbReference type="EMBL" id="KAA1070196.1"/>
    </source>
</evidence>
<accession>A0A5B0M1K8</accession>
<organism evidence="1 3">
    <name type="scientific">Puccinia graminis f. sp. tritici</name>
    <dbReference type="NCBI Taxonomy" id="56615"/>
    <lineage>
        <taxon>Eukaryota</taxon>
        <taxon>Fungi</taxon>
        <taxon>Dikarya</taxon>
        <taxon>Basidiomycota</taxon>
        <taxon>Pucciniomycotina</taxon>
        <taxon>Pucciniomycetes</taxon>
        <taxon>Pucciniales</taxon>
        <taxon>Pucciniaceae</taxon>
        <taxon>Puccinia</taxon>
    </lineage>
</organism>
<proteinExistence type="predicted"/>
<sequence>MINDWRFQIDCARSTPADRHNPTQLKDFDRIPIAAGLWDYSFLVLEGRGSSTPADALNT</sequence>
<reference evidence="3 4" key="1">
    <citation type="submission" date="2019-05" db="EMBL/GenBank/DDBJ databases">
        <title>Emergence of the Ug99 lineage of the wheat stem rust pathogen through somatic hybridization.</title>
        <authorList>
            <person name="Li F."/>
            <person name="Upadhyaya N.M."/>
            <person name="Sperschneider J."/>
            <person name="Matny O."/>
            <person name="Nguyen-Phuc H."/>
            <person name="Mago R."/>
            <person name="Raley C."/>
            <person name="Miller M.E."/>
            <person name="Silverstein K.A.T."/>
            <person name="Henningsen E."/>
            <person name="Hirsch C.D."/>
            <person name="Visser B."/>
            <person name="Pretorius Z.A."/>
            <person name="Steffenson B.J."/>
            <person name="Schwessinger B."/>
            <person name="Dodds P.N."/>
            <person name="Figueroa M."/>
        </authorList>
    </citation>
    <scope>NUCLEOTIDE SEQUENCE [LARGE SCALE GENOMIC DNA]</scope>
    <source>
        <strain evidence="1">21-0</strain>
        <strain evidence="2 4">Ug99</strain>
    </source>
</reference>